<evidence type="ECO:0000256" key="3">
    <source>
        <dbReference type="ARBA" id="ARBA00022692"/>
    </source>
</evidence>
<feature type="transmembrane region" description="Helical" evidence="7">
    <location>
        <begin position="545"/>
        <end position="566"/>
    </location>
</feature>
<feature type="transmembrane region" description="Helical" evidence="7">
    <location>
        <begin position="451"/>
        <end position="473"/>
    </location>
</feature>
<evidence type="ECO:0000256" key="5">
    <source>
        <dbReference type="ARBA" id="ARBA00023136"/>
    </source>
</evidence>
<feature type="region of interest" description="Disordered" evidence="6">
    <location>
        <begin position="33"/>
        <end position="74"/>
    </location>
</feature>
<dbReference type="Pfam" id="PF07690">
    <property type="entry name" value="MFS_1"/>
    <property type="match status" value="1"/>
</dbReference>
<feature type="transmembrane region" description="Helical" evidence="7">
    <location>
        <begin position="302"/>
        <end position="324"/>
    </location>
</feature>
<dbReference type="RefSeq" id="XP_711773.2">
    <property type="nucleotide sequence ID" value="XM_706681.2"/>
</dbReference>
<feature type="compositionally biased region" description="Low complexity" evidence="6">
    <location>
        <begin position="38"/>
        <end position="50"/>
    </location>
</feature>
<dbReference type="OrthoDB" id="3639251at2759"/>
<keyword evidence="4 7" id="KW-1133">Transmembrane helix</keyword>
<protein>
    <submittedName>
        <fullName evidence="9">Permease</fullName>
    </submittedName>
</protein>
<reference evidence="9 10" key="1">
    <citation type="journal article" date="2004" name="Proc. Natl. Acad. Sci. U.S.A.">
        <title>The diploid genome sequence of Candida albicans.</title>
        <authorList>
            <person name="Jones T."/>
            <person name="Federspiel N.A."/>
            <person name="Chibana H."/>
            <person name="Dungan J."/>
            <person name="Kalman S."/>
            <person name="Magee B.B."/>
            <person name="Newport G."/>
            <person name="Thorstenson Y.R."/>
            <person name="Agabian N."/>
            <person name="Magee P.T."/>
            <person name="Davis R.W."/>
            <person name="Scherer S."/>
        </authorList>
    </citation>
    <scope>NUCLEOTIDE SEQUENCE [LARGE SCALE GENOMIC DNA]</scope>
    <source>
        <strain evidence="10">SC5314 / ATCC MYA-2876</strain>
    </source>
</reference>
<feature type="transmembrane region" description="Helical" evidence="7">
    <location>
        <begin position="177"/>
        <end position="200"/>
    </location>
</feature>
<evidence type="ECO:0000256" key="2">
    <source>
        <dbReference type="ARBA" id="ARBA00022448"/>
    </source>
</evidence>
<feature type="transmembrane region" description="Helical" evidence="7">
    <location>
        <begin position="236"/>
        <end position="257"/>
    </location>
</feature>
<dbReference type="InParanoid" id="A0A1D8PTA4"/>
<dbReference type="VEuPathDB" id="FungiDB:CR_06660W_A"/>
<evidence type="ECO:0000313" key="10">
    <source>
        <dbReference type="Proteomes" id="UP000000559"/>
    </source>
</evidence>
<sequence>MSFFTEPISRLKWGIFPTRRIVDEDEHGNFIDPDTIIADSSLAPPSSDDVASSDEHSGSQEKLESKEATQLISTTTTTPKATPVVLEYRDEKNRPWWKFFDEYEYRVTSNVKSKRKWYKWFHEDDTPEERRVIMKIDILLTLYSLAAYFVKYLDQSNLTNAYIGGMQEGLGMKGNDFVNTGVMFSVGNIIFQIPFMYIVYALPLNYVLPALDLGWSILTICLYRSGNVHGLKALRFFIGAFEAPSYLAYHALFASWFKGSTGEIARRAGFYYLGQYLGVLTSGLLSGAIVRHLDGAAGHAAWQWIFIIDGIISVVIGIIGFYMIPGTPQDCYSIFLSDEEIRIARRRMKADQKDSKPRENAVKYFFNKDIWKKIFSSWHFYVLSLWNIFCWNNSNAGSGAYALWLRTLKDSAGNLRFTGGKLQDYTALTPGLGLIWLILASTFADLLGSRWGAILFTQVFNILGNVLLAVWHIPERAKWFAWCMQYFGWAMAPVLYSWQGDICRRDIRERQVVLVSMNILAQQSTAWIAVLVWKTVEAPRFLKGYTFTACSAFALSVWTMVVLWLYKREERENARANGIILYDSSKEDLEQVQVQLQAEANSINSKSEK</sequence>
<dbReference type="GO" id="GO:0005886">
    <property type="term" value="C:plasma membrane"/>
    <property type="evidence" value="ECO:0007669"/>
    <property type="project" value="EnsemblFungi"/>
</dbReference>
<feature type="transmembrane region" description="Helical" evidence="7">
    <location>
        <begin position="425"/>
        <end position="444"/>
    </location>
</feature>
<dbReference type="GO" id="GO:0022857">
    <property type="term" value="F:transmembrane transporter activity"/>
    <property type="evidence" value="ECO:0000318"/>
    <property type="project" value="GO_Central"/>
</dbReference>
<dbReference type="GeneID" id="3646621"/>
<evidence type="ECO:0000256" key="4">
    <source>
        <dbReference type="ARBA" id="ARBA00022989"/>
    </source>
</evidence>
<evidence type="ECO:0000313" key="9">
    <source>
        <dbReference type="EMBL" id="AOW31363.1"/>
    </source>
</evidence>
<keyword evidence="3 7" id="KW-0812">Transmembrane</keyword>
<organism evidence="9 10">
    <name type="scientific">Candida albicans (strain SC5314 / ATCC MYA-2876)</name>
    <name type="common">Yeast</name>
    <dbReference type="NCBI Taxonomy" id="237561"/>
    <lineage>
        <taxon>Eukaryota</taxon>
        <taxon>Fungi</taxon>
        <taxon>Dikarya</taxon>
        <taxon>Ascomycota</taxon>
        <taxon>Saccharomycotina</taxon>
        <taxon>Pichiomycetes</taxon>
        <taxon>Debaryomycetaceae</taxon>
        <taxon>Candida/Lodderomyces clade</taxon>
        <taxon>Candida</taxon>
    </lineage>
</organism>
<feature type="transmembrane region" description="Helical" evidence="7">
    <location>
        <begin position="479"/>
        <end position="500"/>
    </location>
</feature>
<keyword evidence="10" id="KW-1185">Reference proteome</keyword>
<reference evidence="9 10" key="3">
    <citation type="journal article" date="2013" name="Genome Biol.">
        <title>Assembly of a phased diploid Candida albicans genome facilitates allele-specific measurements and provides a simple model for repeat and indel structure.</title>
        <authorList>
            <person name="Muzzey D."/>
            <person name="Schwartz K."/>
            <person name="Weissman J.S."/>
            <person name="Sherlock G."/>
        </authorList>
    </citation>
    <scope>NUCLEOTIDE SEQUENCE [LARGE SCALE GENOMIC DNA]</scope>
    <source>
        <strain evidence="10">SC5314 / ATCC MYA-2876</strain>
    </source>
</reference>
<feature type="compositionally biased region" description="Basic and acidic residues" evidence="6">
    <location>
        <begin position="53"/>
        <end position="67"/>
    </location>
</feature>
<dbReference type="STRING" id="237561.A0A1D8PTA4"/>
<dbReference type="AlphaFoldDB" id="A0A1D8PTA4"/>
<name>A0A1D8PTA4_CANAL</name>
<feature type="transmembrane region" description="Helical" evidence="7">
    <location>
        <begin position="512"/>
        <end position="533"/>
    </location>
</feature>
<evidence type="ECO:0000313" key="8">
    <source>
        <dbReference type="CGD" id="CAL0000177585"/>
    </source>
</evidence>
<keyword evidence="5 7" id="KW-0472">Membrane</keyword>
<dbReference type="Proteomes" id="UP000000559">
    <property type="component" value="Chromosome R"/>
</dbReference>
<evidence type="ECO:0000256" key="7">
    <source>
        <dbReference type="SAM" id="Phobius"/>
    </source>
</evidence>
<dbReference type="InterPro" id="IPR036259">
    <property type="entry name" value="MFS_trans_sf"/>
</dbReference>
<comment type="subcellular location">
    <subcellularLocation>
        <location evidence="1">Membrane</location>
        <topology evidence="1">Multi-pass membrane protein</topology>
    </subcellularLocation>
</comment>
<dbReference type="EMBL" id="CP017630">
    <property type="protein sequence ID" value="AOW31363.1"/>
    <property type="molecule type" value="Genomic_DNA"/>
</dbReference>
<dbReference type="Gene3D" id="1.20.1250.20">
    <property type="entry name" value="MFS general substrate transporter like domains"/>
    <property type="match status" value="1"/>
</dbReference>
<dbReference type="GO" id="GO:0071916">
    <property type="term" value="F:dipeptide transmembrane transporter activity"/>
    <property type="evidence" value="ECO:0007669"/>
    <property type="project" value="EnsemblFungi"/>
</dbReference>
<dbReference type="FunCoup" id="A0A1D8PTA4">
    <property type="interactions" value="25"/>
</dbReference>
<proteinExistence type="predicted"/>
<dbReference type="FunFam" id="1.20.1250.20:FF:001020">
    <property type="entry name" value="AFR578Cp"/>
    <property type="match status" value="1"/>
</dbReference>
<dbReference type="GO" id="GO:0016020">
    <property type="term" value="C:membrane"/>
    <property type="evidence" value="ECO:0000318"/>
    <property type="project" value="GO_Central"/>
</dbReference>
<dbReference type="KEGG" id="cal:CAALFM_CR06660WA"/>
<evidence type="ECO:0000256" key="6">
    <source>
        <dbReference type="SAM" id="MobiDB-lite"/>
    </source>
</evidence>
<dbReference type="SUPFAM" id="SSF103473">
    <property type="entry name" value="MFS general substrate transporter"/>
    <property type="match status" value="1"/>
</dbReference>
<dbReference type="PANTHER" id="PTHR43791">
    <property type="entry name" value="PERMEASE-RELATED"/>
    <property type="match status" value="1"/>
</dbReference>
<keyword evidence="2" id="KW-0813">Transport</keyword>
<accession>A0A1D8PTA4</accession>
<dbReference type="CGD" id="CAL0000177585">
    <property type="gene designation" value="SEO1"/>
</dbReference>
<evidence type="ECO:0000256" key="1">
    <source>
        <dbReference type="ARBA" id="ARBA00004141"/>
    </source>
</evidence>
<reference evidence="9 10" key="2">
    <citation type="journal article" date="2007" name="Genome Biol.">
        <title>Assembly of the Candida albicans genome into sixteen supercontigs aligned on the eight chromosomes.</title>
        <authorList>
            <person name="van het Hoog M."/>
            <person name="Rast T.J."/>
            <person name="Martchenko M."/>
            <person name="Grindle S."/>
            <person name="Dignard D."/>
            <person name="Hogues H."/>
            <person name="Cuomo C."/>
            <person name="Berriman M."/>
            <person name="Scherer S."/>
            <person name="Magee B.B."/>
            <person name="Whiteway M."/>
            <person name="Chibana H."/>
            <person name="Nantel A."/>
            <person name="Magee P.T."/>
        </authorList>
    </citation>
    <scope>GENOME REANNOTATION</scope>
    <source>
        <strain evidence="10">SC5314 / ATCC MYA-2876</strain>
    </source>
</reference>
<dbReference type="InterPro" id="IPR011701">
    <property type="entry name" value="MFS"/>
</dbReference>
<dbReference type="eggNOG" id="KOG2533">
    <property type="taxonomic scope" value="Eukaryota"/>
</dbReference>
<dbReference type="PANTHER" id="PTHR43791:SF15">
    <property type="entry name" value="TRANSPORTER SEO1-RELATED"/>
    <property type="match status" value="1"/>
</dbReference>
<gene>
    <name evidence="8 9" type="primary">SEO1</name>
    <name evidence="9" type="ordered locus">CAALFM_CR06660WA</name>
    <name evidence="8" type="ordered locus">orf19.8319</name>
</gene>
<feature type="transmembrane region" description="Helical" evidence="7">
    <location>
        <begin position="269"/>
        <end position="290"/>
    </location>
</feature>